<dbReference type="PRINTS" id="PR00034">
    <property type="entry name" value="HTHCRP"/>
</dbReference>
<dbReference type="PROSITE" id="PS50042">
    <property type="entry name" value="CNMP_BINDING_3"/>
    <property type="match status" value="1"/>
</dbReference>
<dbReference type="SUPFAM" id="SSF46785">
    <property type="entry name" value="Winged helix' DNA-binding domain"/>
    <property type="match status" value="1"/>
</dbReference>
<dbReference type="Gene3D" id="2.60.120.10">
    <property type="entry name" value="Jelly Rolls"/>
    <property type="match status" value="1"/>
</dbReference>
<dbReference type="GO" id="GO:0003677">
    <property type="term" value="F:DNA binding"/>
    <property type="evidence" value="ECO:0007669"/>
    <property type="project" value="UniProtKB-KW"/>
</dbReference>
<dbReference type="PANTHER" id="PTHR24567:SF74">
    <property type="entry name" value="HTH-TYPE TRANSCRIPTIONAL REGULATOR ARCR"/>
    <property type="match status" value="1"/>
</dbReference>
<feature type="domain" description="Cyclic nucleotide-binding" evidence="4">
    <location>
        <begin position="22"/>
        <end position="147"/>
    </location>
</feature>
<keyword evidence="3" id="KW-0804">Transcription</keyword>
<evidence type="ECO:0000256" key="2">
    <source>
        <dbReference type="ARBA" id="ARBA00023125"/>
    </source>
</evidence>
<dbReference type="GO" id="GO:0005829">
    <property type="term" value="C:cytosol"/>
    <property type="evidence" value="ECO:0007669"/>
    <property type="project" value="TreeGrafter"/>
</dbReference>
<dbReference type="CDD" id="cd00092">
    <property type="entry name" value="HTH_CRP"/>
    <property type="match status" value="1"/>
</dbReference>
<evidence type="ECO:0000313" key="6">
    <source>
        <dbReference type="EMBL" id="VAW54585.1"/>
    </source>
</evidence>
<evidence type="ECO:0000259" key="5">
    <source>
        <dbReference type="PROSITE" id="PS51063"/>
    </source>
</evidence>
<evidence type="ECO:0000259" key="4">
    <source>
        <dbReference type="PROSITE" id="PS50042"/>
    </source>
</evidence>
<evidence type="ECO:0008006" key="7">
    <source>
        <dbReference type="Google" id="ProtNLM"/>
    </source>
</evidence>
<dbReference type="InterPro" id="IPR050397">
    <property type="entry name" value="Env_Response_Regulators"/>
</dbReference>
<accession>A0A3B0WFE9</accession>
<name>A0A3B0WFE9_9ZZZZ</name>
<evidence type="ECO:0000256" key="3">
    <source>
        <dbReference type="ARBA" id="ARBA00023163"/>
    </source>
</evidence>
<dbReference type="PANTHER" id="PTHR24567">
    <property type="entry name" value="CRP FAMILY TRANSCRIPTIONAL REGULATORY PROTEIN"/>
    <property type="match status" value="1"/>
</dbReference>
<proteinExistence type="predicted"/>
<protein>
    <recommendedName>
        <fullName evidence="7">Transcriptional regulator, Crp/Fnr family</fullName>
    </recommendedName>
</protein>
<keyword evidence="2" id="KW-0238">DNA-binding</keyword>
<dbReference type="Gene3D" id="1.10.10.10">
    <property type="entry name" value="Winged helix-like DNA-binding domain superfamily/Winged helix DNA-binding domain"/>
    <property type="match status" value="1"/>
</dbReference>
<dbReference type="SUPFAM" id="SSF51206">
    <property type="entry name" value="cAMP-binding domain-like"/>
    <property type="match status" value="1"/>
</dbReference>
<dbReference type="InterPro" id="IPR036390">
    <property type="entry name" value="WH_DNA-bd_sf"/>
</dbReference>
<dbReference type="InterPro" id="IPR018490">
    <property type="entry name" value="cNMP-bd_dom_sf"/>
</dbReference>
<gene>
    <name evidence="6" type="ORF">MNBD_GAMMA05-2335</name>
</gene>
<dbReference type="AlphaFoldDB" id="A0A3B0WFE9"/>
<dbReference type="InterPro" id="IPR000595">
    <property type="entry name" value="cNMP-bd_dom"/>
</dbReference>
<dbReference type="PROSITE" id="PS51063">
    <property type="entry name" value="HTH_CRP_2"/>
    <property type="match status" value="1"/>
</dbReference>
<dbReference type="SMART" id="SM00419">
    <property type="entry name" value="HTH_CRP"/>
    <property type="match status" value="1"/>
</dbReference>
<dbReference type="InterPro" id="IPR014710">
    <property type="entry name" value="RmlC-like_jellyroll"/>
</dbReference>
<dbReference type="CDD" id="cd00038">
    <property type="entry name" value="CAP_ED"/>
    <property type="match status" value="1"/>
</dbReference>
<feature type="domain" description="HTH crp-type" evidence="5">
    <location>
        <begin position="161"/>
        <end position="227"/>
    </location>
</feature>
<keyword evidence="1" id="KW-0805">Transcription regulation</keyword>
<dbReference type="Pfam" id="PF00027">
    <property type="entry name" value="cNMP_binding"/>
    <property type="match status" value="1"/>
</dbReference>
<dbReference type="GO" id="GO:0003700">
    <property type="term" value="F:DNA-binding transcription factor activity"/>
    <property type="evidence" value="ECO:0007669"/>
    <property type="project" value="TreeGrafter"/>
</dbReference>
<organism evidence="6">
    <name type="scientific">hydrothermal vent metagenome</name>
    <dbReference type="NCBI Taxonomy" id="652676"/>
    <lineage>
        <taxon>unclassified sequences</taxon>
        <taxon>metagenomes</taxon>
        <taxon>ecological metagenomes</taxon>
    </lineage>
</organism>
<evidence type="ECO:0000256" key="1">
    <source>
        <dbReference type="ARBA" id="ARBA00023015"/>
    </source>
</evidence>
<sequence>MLKSPLLSSENRITSIDRLFELYPQLADDQSAEWLAILERAQLVDVVMNTPLATAGTSCTSFMLLLDGGVRIYQNDESGREMTLYRIAPGDVCLMSLNSLIHDRPFRANASSETDINMILFSAQDFNLAMKVSDAFRMLILSSLVDTVCTMLQSFYDTAFEPLDIRLACLLGRLFERGGSDQLDITHQELSQELGTTREVVSRLLKKLEQQECIVLQRGKILVGENKQMPGSSESIP</sequence>
<dbReference type="InterPro" id="IPR036388">
    <property type="entry name" value="WH-like_DNA-bd_sf"/>
</dbReference>
<reference evidence="6" key="1">
    <citation type="submission" date="2018-06" db="EMBL/GenBank/DDBJ databases">
        <authorList>
            <person name="Zhirakovskaya E."/>
        </authorList>
    </citation>
    <scope>NUCLEOTIDE SEQUENCE</scope>
</reference>
<dbReference type="InterPro" id="IPR012318">
    <property type="entry name" value="HTH_CRP"/>
</dbReference>
<dbReference type="EMBL" id="UOFE01000041">
    <property type="protein sequence ID" value="VAW54585.1"/>
    <property type="molecule type" value="Genomic_DNA"/>
</dbReference>
<dbReference type="Pfam" id="PF13545">
    <property type="entry name" value="HTH_Crp_2"/>
    <property type="match status" value="1"/>
</dbReference>